<evidence type="ECO:0000256" key="1">
    <source>
        <dbReference type="ARBA" id="ARBA00003293"/>
    </source>
</evidence>
<evidence type="ECO:0000259" key="8">
    <source>
        <dbReference type="Pfam" id="PF05840"/>
    </source>
</evidence>
<evidence type="ECO:0000256" key="7">
    <source>
        <dbReference type="SAM" id="MobiDB-lite"/>
    </source>
</evidence>
<evidence type="ECO:0000256" key="3">
    <source>
        <dbReference type="ARBA" id="ARBA00022705"/>
    </source>
</evidence>
<dbReference type="AlphaFoldDB" id="A0A2S9IBZ5"/>
<evidence type="ECO:0000256" key="2">
    <source>
        <dbReference type="ARBA" id="ARBA00009260"/>
    </source>
</evidence>
<comment type="similarity">
    <text evidence="2">Belongs to the phage GPA family.</text>
</comment>
<sequence length="770" mass="86772">MTFKYAYPWNVPREAISKHYLTHSYLQRRAQMFAALSRAQDLLAAQPVLIQMDVKRRMNDLEKNDGLARANAYLTKTFVERTLPRVESVNAQYRIEDMHPDMFGMLAGIAPAGDRGVGAAALLWEIIRRFNRLADMSRADVDLLAGDVANFILAEMVQVHELVKNESDYKHVWRTYMTAAAITRQLGQTPPLWDRVSTKFFCPDDVAPAIHRMKTEKWWKSRLRRLAASWREHLQIALANVSKKHTPYASTMTVIEWREQKRRTREFLKGMELEDDDGNRISLIEKYDGSVANPAIRRCELMTRIRGFENICNEMGFVGDFYTLTAPSRFHATIKTGHRNRKWNGASPADTQRYLCGIWQKVRAKLHREEIRIFGIRVAEPHHDGTPHWHMLMFMLPEDVTRVREIIRDYAFQEDAHELVSDKARKARFHAEAIDPEKGSATGYVAKYISKNIDGYALDGELDDESGKALKDTAPAVSAWAARWHIRQFQFVGGAPVTVYRELRRMADSEAAHGLSVEFAAVHDAADQGQWAEYVNAQGGPFVRRDDLAVRTWYQAGGELNEYGEETIRIKGVYSTQVGDDTPILTRLTQWKIVPKKAVSVVADSAASLPSVLSVGFGLDLDFDLEGAPASSRSSVNNCTGGSGSEDLTQPATVPDLDFTAMTRQERRQLLKRIRGEEPDKVPRLLDRGAKTEAACARAISEIQEITGEKISRGEALHLIKGGKSCFNDKWLKVSTKGEIFSTSPSHQEKARKILNRVAALASSGGMGSH</sequence>
<evidence type="ECO:0000313" key="9">
    <source>
        <dbReference type="EMBL" id="PRD15307.1"/>
    </source>
</evidence>
<evidence type="ECO:0000256" key="4">
    <source>
        <dbReference type="ARBA" id="ARBA00022722"/>
    </source>
</evidence>
<feature type="region of interest" description="Disordered" evidence="7">
    <location>
        <begin position="628"/>
        <end position="652"/>
    </location>
</feature>
<evidence type="ECO:0000313" key="10">
    <source>
        <dbReference type="Proteomes" id="UP000239181"/>
    </source>
</evidence>
<accession>A0A2S9IBZ5</accession>
<organism evidence="9 10">
    <name type="scientific">Pantoea coffeiphila</name>
    <dbReference type="NCBI Taxonomy" id="1465635"/>
    <lineage>
        <taxon>Bacteria</taxon>
        <taxon>Pseudomonadati</taxon>
        <taxon>Pseudomonadota</taxon>
        <taxon>Gammaproteobacteria</taxon>
        <taxon>Enterobacterales</taxon>
        <taxon>Erwiniaceae</taxon>
        <taxon>Pantoea</taxon>
    </lineage>
</organism>
<dbReference type="Pfam" id="PF05840">
    <property type="entry name" value="Phage_GPA"/>
    <property type="match status" value="1"/>
</dbReference>
<feature type="compositionally biased region" description="Polar residues" evidence="7">
    <location>
        <begin position="631"/>
        <end position="652"/>
    </location>
</feature>
<gene>
    <name evidence="9" type="ORF">CQW29_12700</name>
</gene>
<keyword evidence="5" id="KW-0255">Endonuclease</keyword>
<dbReference type="GO" id="GO:0006260">
    <property type="term" value="P:DNA replication"/>
    <property type="evidence" value="ECO:0007669"/>
    <property type="project" value="UniProtKB-KW"/>
</dbReference>
<keyword evidence="10" id="KW-1185">Reference proteome</keyword>
<name>A0A2S9IBZ5_9GAMM</name>
<dbReference type="InterPro" id="IPR008766">
    <property type="entry name" value="Replication_gene_A-like"/>
</dbReference>
<dbReference type="GO" id="GO:0016787">
    <property type="term" value="F:hydrolase activity"/>
    <property type="evidence" value="ECO:0007669"/>
    <property type="project" value="UniProtKB-KW"/>
</dbReference>
<evidence type="ECO:0000256" key="5">
    <source>
        <dbReference type="ARBA" id="ARBA00022759"/>
    </source>
</evidence>
<dbReference type="EMBL" id="PDET01000007">
    <property type="protein sequence ID" value="PRD15307.1"/>
    <property type="molecule type" value="Genomic_DNA"/>
</dbReference>
<evidence type="ECO:0000256" key="6">
    <source>
        <dbReference type="ARBA" id="ARBA00022801"/>
    </source>
</evidence>
<keyword evidence="4" id="KW-0540">Nuclease</keyword>
<dbReference type="GO" id="GO:0004519">
    <property type="term" value="F:endonuclease activity"/>
    <property type="evidence" value="ECO:0007669"/>
    <property type="project" value="UniProtKB-KW"/>
</dbReference>
<keyword evidence="3" id="KW-0235">DNA replication</keyword>
<proteinExistence type="inferred from homology"/>
<dbReference type="OrthoDB" id="5568266at2"/>
<dbReference type="RefSeq" id="WP_105593085.1">
    <property type="nucleotide sequence ID" value="NZ_PDET01000007.1"/>
</dbReference>
<feature type="domain" description="Replication gene A protein-like" evidence="8">
    <location>
        <begin position="143"/>
        <end position="456"/>
    </location>
</feature>
<comment type="caution">
    <text evidence="9">The sequence shown here is derived from an EMBL/GenBank/DDBJ whole genome shotgun (WGS) entry which is preliminary data.</text>
</comment>
<keyword evidence="6" id="KW-0378">Hydrolase</keyword>
<dbReference type="Proteomes" id="UP000239181">
    <property type="component" value="Unassembled WGS sequence"/>
</dbReference>
<comment type="function">
    <text evidence="1">Possible endonuclease which induces a single-strand cut and initiates DNA replication.</text>
</comment>
<protein>
    <submittedName>
        <fullName evidence="9">Replication protein</fullName>
    </submittedName>
</protein>
<reference evidence="9 10" key="1">
    <citation type="submission" date="2017-10" db="EMBL/GenBank/DDBJ databases">
        <title>Draft genome of two endophytic bacteria isolated from 'guarana' Paullinia cupana (Mart.) Ducke.</title>
        <authorList>
            <person name="Siqueira K.A."/>
            <person name="Liotti R.G."/>
            <person name="Mendes T.A."/>
            <person name="Soares M.A."/>
        </authorList>
    </citation>
    <scope>NUCLEOTIDE SEQUENCE [LARGE SCALE GENOMIC DNA]</scope>
    <source>
        <strain evidence="9 10">342</strain>
    </source>
</reference>